<dbReference type="SUPFAM" id="SSF46785">
    <property type="entry name" value="Winged helix' DNA-binding domain"/>
    <property type="match status" value="1"/>
</dbReference>
<keyword evidence="3" id="KW-0238">DNA-binding</keyword>
<dbReference type="PROSITE" id="PS50931">
    <property type="entry name" value="HTH_LYSR"/>
    <property type="match status" value="1"/>
</dbReference>
<evidence type="ECO:0000256" key="2">
    <source>
        <dbReference type="ARBA" id="ARBA00023015"/>
    </source>
</evidence>
<dbReference type="FunFam" id="1.10.10.10:FF:000001">
    <property type="entry name" value="LysR family transcriptional regulator"/>
    <property type="match status" value="1"/>
</dbReference>
<keyword evidence="4" id="KW-0804">Transcription</keyword>
<dbReference type="OrthoDB" id="7216893at2"/>
<name>A0A512AK57_9SPHN</name>
<gene>
    <name evidence="6" type="ORF">NSE01_18880</name>
</gene>
<evidence type="ECO:0000256" key="3">
    <source>
        <dbReference type="ARBA" id="ARBA00023125"/>
    </source>
</evidence>
<keyword evidence="7" id="KW-1185">Reference proteome</keyword>
<dbReference type="Gene3D" id="1.10.10.10">
    <property type="entry name" value="Winged helix-like DNA-binding domain superfamily/Winged helix DNA-binding domain"/>
    <property type="match status" value="1"/>
</dbReference>
<keyword evidence="2" id="KW-0805">Transcription regulation</keyword>
<dbReference type="GO" id="GO:0003700">
    <property type="term" value="F:DNA-binding transcription factor activity"/>
    <property type="evidence" value="ECO:0007669"/>
    <property type="project" value="InterPro"/>
</dbReference>
<dbReference type="PANTHER" id="PTHR30346">
    <property type="entry name" value="TRANSCRIPTIONAL DUAL REGULATOR HCAR-RELATED"/>
    <property type="match status" value="1"/>
</dbReference>
<accession>A0A512AK57</accession>
<dbReference type="InterPro" id="IPR000847">
    <property type="entry name" value="LysR_HTH_N"/>
</dbReference>
<evidence type="ECO:0000313" key="7">
    <source>
        <dbReference type="Proteomes" id="UP000321464"/>
    </source>
</evidence>
<evidence type="ECO:0000256" key="4">
    <source>
        <dbReference type="ARBA" id="ARBA00023163"/>
    </source>
</evidence>
<comment type="caution">
    <text evidence="6">The sequence shown here is derived from an EMBL/GenBank/DDBJ whole genome shotgun (WGS) entry which is preliminary data.</text>
</comment>
<dbReference type="Pfam" id="PF03466">
    <property type="entry name" value="LysR_substrate"/>
    <property type="match status" value="1"/>
</dbReference>
<dbReference type="EMBL" id="BJYR01000012">
    <property type="protein sequence ID" value="GEO00056.1"/>
    <property type="molecule type" value="Genomic_DNA"/>
</dbReference>
<dbReference type="AlphaFoldDB" id="A0A512AK57"/>
<comment type="similarity">
    <text evidence="1">Belongs to the LysR transcriptional regulatory family.</text>
</comment>
<evidence type="ECO:0000256" key="1">
    <source>
        <dbReference type="ARBA" id="ARBA00009437"/>
    </source>
</evidence>
<dbReference type="CDD" id="cd08414">
    <property type="entry name" value="PBP2_LTTR_aromatics_like"/>
    <property type="match status" value="1"/>
</dbReference>
<dbReference type="InterPro" id="IPR005119">
    <property type="entry name" value="LysR_subst-bd"/>
</dbReference>
<reference evidence="6 7" key="1">
    <citation type="submission" date="2019-07" db="EMBL/GenBank/DDBJ databases">
        <title>Whole genome shotgun sequence of Novosphingobium sediminis NBRC 106119.</title>
        <authorList>
            <person name="Hosoyama A."/>
            <person name="Uohara A."/>
            <person name="Ohji S."/>
            <person name="Ichikawa N."/>
        </authorList>
    </citation>
    <scope>NUCLEOTIDE SEQUENCE [LARGE SCALE GENOMIC DNA]</scope>
    <source>
        <strain evidence="6 7">NBRC 106119</strain>
    </source>
</reference>
<dbReference type="GO" id="GO:0032993">
    <property type="term" value="C:protein-DNA complex"/>
    <property type="evidence" value="ECO:0007669"/>
    <property type="project" value="TreeGrafter"/>
</dbReference>
<dbReference type="GO" id="GO:0003677">
    <property type="term" value="F:DNA binding"/>
    <property type="evidence" value="ECO:0007669"/>
    <property type="project" value="UniProtKB-KW"/>
</dbReference>
<protein>
    <submittedName>
        <fullName evidence="6">LysR family transcriptional regulator</fullName>
    </submittedName>
</protein>
<evidence type="ECO:0000313" key="6">
    <source>
        <dbReference type="EMBL" id="GEO00056.1"/>
    </source>
</evidence>
<evidence type="ECO:0000259" key="5">
    <source>
        <dbReference type="PROSITE" id="PS50931"/>
    </source>
</evidence>
<dbReference type="InterPro" id="IPR036388">
    <property type="entry name" value="WH-like_DNA-bd_sf"/>
</dbReference>
<dbReference type="SUPFAM" id="SSF53850">
    <property type="entry name" value="Periplasmic binding protein-like II"/>
    <property type="match status" value="1"/>
</dbReference>
<sequence length="297" mass="33281">MIEVRQLRFAVATADAQNFSRAAEAMRIKQSTLSRRIAALEARLGIKLFERSTRGAIPTEQGKAFLSVARRILTDIDNLQTTARAVSYGEEGRIAVGFSASLMAGNMRATIGEYMRRHPDIQFDGIEADPERMLSDLKARIIDVALMPSDAHDAGISRRSAWSERLLVALPKDHQLAKSDGLHWSDLRRLVFVLPSQGVGPAMARNLKRRLSDQGYRAHLIMQDTSLGSVLSTVPFGRYITLATEASIGVQWPELTFLEIMDQGGPARLDYAFYWREDNDNPALKRFFELISERYPA</sequence>
<dbReference type="Proteomes" id="UP000321464">
    <property type="component" value="Unassembled WGS sequence"/>
</dbReference>
<proteinExistence type="inferred from homology"/>
<feature type="domain" description="HTH lysR-type" evidence="5">
    <location>
        <begin position="2"/>
        <end position="59"/>
    </location>
</feature>
<dbReference type="PRINTS" id="PR00039">
    <property type="entry name" value="HTHLYSR"/>
</dbReference>
<dbReference type="InterPro" id="IPR036390">
    <property type="entry name" value="WH_DNA-bd_sf"/>
</dbReference>
<organism evidence="6 7">
    <name type="scientific">Novosphingobium sediminis</name>
    <dbReference type="NCBI Taxonomy" id="707214"/>
    <lineage>
        <taxon>Bacteria</taxon>
        <taxon>Pseudomonadati</taxon>
        <taxon>Pseudomonadota</taxon>
        <taxon>Alphaproteobacteria</taxon>
        <taxon>Sphingomonadales</taxon>
        <taxon>Sphingomonadaceae</taxon>
        <taxon>Novosphingobium</taxon>
    </lineage>
</organism>
<dbReference type="RefSeq" id="WP_147159362.1">
    <property type="nucleotide sequence ID" value="NZ_BJYR01000012.1"/>
</dbReference>
<dbReference type="Gene3D" id="3.40.190.10">
    <property type="entry name" value="Periplasmic binding protein-like II"/>
    <property type="match status" value="2"/>
</dbReference>
<dbReference type="PANTHER" id="PTHR30346:SF0">
    <property type="entry name" value="HCA OPERON TRANSCRIPTIONAL ACTIVATOR HCAR"/>
    <property type="match status" value="1"/>
</dbReference>
<dbReference type="Pfam" id="PF00126">
    <property type="entry name" value="HTH_1"/>
    <property type="match status" value="1"/>
</dbReference>